<dbReference type="Pfam" id="PF02518">
    <property type="entry name" value="HATPase_c"/>
    <property type="match status" value="1"/>
</dbReference>
<keyword evidence="4" id="KW-1133">Transmembrane helix</keyword>
<comment type="caution">
    <text evidence="7">The sequence shown here is derived from an EMBL/GenBank/DDBJ whole genome shotgun (WGS) entry which is preliminary data.</text>
</comment>
<dbReference type="PANTHER" id="PTHR43719">
    <property type="entry name" value="TWO-COMPONENT HISTIDINE KINASE"/>
    <property type="match status" value="1"/>
</dbReference>
<dbReference type="Proteomes" id="UP000490939">
    <property type="component" value="Unassembled WGS sequence"/>
</dbReference>
<keyword evidence="4" id="KW-0812">Transmembrane</keyword>
<feature type="domain" description="Response regulatory" evidence="6">
    <location>
        <begin position="232"/>
        <end position="354"/>
    </location>
</feature>
<protein>
    <submittedName>
        <fullName evidence="7">Uncharacterized protein</fullName>
    </submittedName>
</protein>
<proteinExistence type="predicted"/>
<dbReference type="GO" id="GO:0000160">
    <property type="term" value="P:phosphorelay signal transduction system"/>
    <property type="evidence" value="ECO:0007669"/>
    <property type="project" value="InterPro"/>
</dbReference>
<dbReference type="PROSITE" id="PS50110">
    <property type="entry name" value="RESPONSE_REGULATORY"/>
    <property type="match status" value="1"/>
</dbReference>
<evidence type="ECO:0000256" key="1">
    <source>
        <dbReference type="ARBA" id="ARBA00022553"/>
    </source>
</evidence>
<evidence type="ECO:0000259" key="5">
    <source>
        <dbReference type="PROSITE" id="PS50109"/>
    </source>
</evidence>
<dbReference type="InterPro" id="IPR036890">
    <property type="entry name" value="HATPase_C_sf"/>
</dbReference>
<gene>
    <name evidence="7" type="ORF">EG327_008604</name>
</gene>
<dbReference type="CDD" id="cd17546">
    <property type="entry name" value="REC_hyHK_CKI1_RcsC-like"/>
    <property type="match status" value="1"/>
</dbReference>
<feature type="compositionally biased region" description="Basic and acidic residues" evidence="3">
    <location>
        <begin position="362"/>
        <end position="377"/>
    </location>
</feature>
<accession>A0A8H3YZ51</accession>
<keyword evidence="1 2" id="KW-0597">Phosphoprotein</keyword>
<dbReference type="InterPro" id="IPR005467">
    <property type="entry name" value="His_kinase_dom"/>
</dbReference>
<keyword evidence="8" id="KW-1185">Reference proteome</keyword>
<evidence type="ECO:0000256" key="3">
    <source>
        <dbReference type="SAM" id="MobiDB-lite"/>
    </source>
</evidence>
<sequence length="438" mass="48823">MDMFRAQFKSDKISTSVTAHSSTMSHGIQEVYIDVSRTTQVFINLINNALKFVKDRPSREIKIRYGACTSSPRESFAKDVHWPTKSEGEDDIVKDEDWGIGERMYLTFSVNDSGIGIGSDEISKVFGRFRQANVKTHSVYGGSGLGLFVWLFIHTWPHFLSLMNVNGTLTPSSKQLAEKHGGEIGVRSTPGFGSSFVFYILVRRAPLPRAMPVRAPSSQDAVTLPTLGTEIRVLLVEDNLVNQQLLRKQLMRAGCIVHVANHGAEALEMLKILDKEVNVILMDTQMPIMDGLECTRQIRQLERDGDAKKRTPIIAVTANARKEQVDEALKNGADAVMQKPFKTRNLLEAIKDNIATCARVNGEQDSKSQPHDTDTASKHQTTFVREESEGDDLIKSANARTEGKLELGQDGSETVLEKKTFVEEENRSMISSNRREAL</sequence>
<dbReference type="AlphaFoldDB" id="A0A8H3YZ51"/>
<organism evidence="7 8">
    <name type="scientific">Venturia inaequalis</name>
    <name type="common">Apple scab fungus</name>
    <dbReference type="NCBI Taxonomy" id="5025"/>
    <lineage>
        <taxon>Eukaryota</taxon>
        <taxon>Fungi</taxon>
        <taxon>Dikarya</taxon>
        <taxon>Ascomycota</taxon>
        <taxon>Pezizomycotina</taxon>
        <taxon>Dothideomycetes</taxon>
        <taxon>Pleosporomycetidae</taxon>
        <taxon>Venturiales</taxon>
        <taxon>Venturiaceae</taxon>
        <taxon>Venturia</taxon>
    </lineage>
</organism>
<dbReference type="PANTHER" id="PTHR43719:SF31">
    <property type="entry name" value="HISTIDINE KINASE"/>
    <property type="match status" value="1"/>
</dbReference>
<dbReference type="Pfam" id="PF00072">
    <property type="entry name" value="Response_reg"/>
    <property type="match status" value="1"/>
</dbReference>
<feature type="region of interest" description="Disordered" evidence="3">
    <location>
        <begin position="361"/>
        <end position="438"/>
    </location>
</feature>
<name>A0A8H3YZ51_VENIN</name>
<dbReference type="SMART" id="SM00387">
    <property type="entry name" value="HATPase_c"/>
    <property type="match status" value="1"/>
</dbReference>
<dbReference type="PROSITE" id="PS50109">
    <property type="entry name" value="HIS_KIN"/>
    <property type="match status" value="1"/>
</dbReference>
<feature type="modified residue" description="4-aspartylphosphate" evidence="2">
    <location>
        <position position="283"/>
    </location>
</feature>
<evidence type="ECO:0000256" key="2">
    <source>
        <dbReference type="PROSITE-ProRule" id="PRU00169"/>
    </source>
</evidence>
<evidence type="ECO:0000313" key="8">
    <source>
        <dbReference type="Proteomes" id="UP000490939"/>
    </source>
</evidence>
<dbReference type="InterPro" id="IPR011006">
    <property type="entry name" value="CheY-like_superfamily"/>
</dbReference>
<dbReference type="SMART" id="SM00448">
    <property type="entry name" value="REC"/>
    <property type="match status" value="1"/>
</dbReference>
<feature type="compositionally biased region" description="Basic and acidic residues" evidence="3">
    <location>
        <begin position="415"/>
        <end position="438"/>
    </location>
</feature>
<feature type="transmembrane region" description="Helical" evidence="4">
    <location>
        <begin position="138"/>
        <end position="156"/>
    </location>
</feature>
<dbReference type="Gene3D" id="3.40.50.2300">
    <property type="match status" value="1"/>
</dbReference>
<dbReference type="SUPFAM" id="SSF52172">
    <property type="entry name" value="CheY-like"/>
    <property type="match status" value="1"/>
</dbReference>
<reference evidence="7 8" key="1">
    <citation type="submission" date="2019-07" db="EMBL/GenBank/DDBJ databases">
        <title>Venturia inaequalis Genome Resource.</title>
        <authorList>
            <person name="Lichtner F.J."/>
        </authorList>
    </citation>
    <scope>NUCLEOTIDE SEQUENCE [LARGE SCALE GENOMIC DNA]</scope>
    <source>
        <strain evidence="7 8">DMI_063113</strain>
    </source>
</reference>
<dbReference type="EMBL" id="WNWR01000542">
    <property type="protein sequence ID" value="KAE9974967.1"/>
    <property type="molecule type" value="Genomic_DNA"/>
</dbReference>
<evidence type="ECO:0000256" key="4">
    <source>
        <dbReference type="SAM" id="Phobius"/>
    </source>
</evidence>
<dbReference type="InterPro" id="IPR003594">
    <property type="entry name" value="HATPase_dom"/>
</dbReference>
<dbReference type="SUPFAM" id="SSF55874">
    <property type="entry name" value="ATPase domain of HSP90 chaperone/DNA topoisomerase II/histidine kinase"/>
    <property type="match status" value="1"/>
</dbReference>
<dbReference type="InterPro" id="IPR001789">
    <property type="entry name" value="Sig_transdc_resp-reg_receiver"/>
</dbReference>
<feature type="domain" description="Histidine kinase" evidence="5">
    <location>
        <begin position="1"/>
        <end position="204"/>
    </location>
</feature>
<dbReference type="Gene3D" id="3.30.565.10">
    <property type="entry name" value="Histidine kinase-like ATPase, C-terminal domain"/>
    <property type="match status" value="1"/>
</dbReference>
<dbReference type="InterPro" id="IPR050956">
    <property type="entry name" value="2C_system_His_kinase"/>
</dbReference>
<evidence type="ECO:0000313" key="7">
    <source>
        <dbReference type="EMBL" id="KAE9974967.1"/>
    </source>
</evidence>
<evidence type="ECO:0000259" key="6">
    <source>
        <dbReference type="PROSITE" id="PS50110"/>
    </source>
</evidence>
<keyword evidence="4" id="KW-0472">Membrane</keyword>